<feature type="region of interest" description="Disordered" evidence="8">
    <location>
        <begin position="238"/>
        <end position="321"/>
    </location>
</feature>
<evidence type="ECO:0000256" key="3">
    <source>
        <dbReference type="ARBA" id="ARBA00023125"/>
    </source>
</evidence>
<protein>
    <recommendedName>
        <fullName evidence="9">BZIP domain-containing protein</fullName>
    </recommendedName>
</protein>
<comment type="subcellular location">
    <subcellularLocation>
        <location evidence="1">Nucleus</location>
    </subcellularLocation>
</comment>
<evidence type="ECO:0000313" key="11">
    <source>
        <dbReference type="Proteomes" id="UP000789390"/>
    </source>
</evidence>
<gene>
    <name evidence="10" type="ORF">DGAL_LOCUS14338</name>
</gene>
<keyword evidence="6" id="KW-0539">Nucleus</keyword>
<dbReference type="InterPro" id="IPR004827">
    <property type="entry name" value="bZIP"/>
</dbReference>
<organism evidence="10 11">
    <name type="scientific">Daphnia galeata</name>
    <dbReference type="NCBI Taxonomy" id="27404"/>
    <lineage>
        <taxon>Eukaryota</taxon>
        <taxon>Metazoa</taxon>
        <taxon>Ecdysozoa</taxon>
        <taxon>Arthropoda</taxon>
        <taxon>Crustacea</taxon>
        <taxon>Branchiopoda</taxon>
        <taxon>Diplostraca</taxon>
        <taxon>Cladocera</taxon>
        <taxon>Anomopoda</taxon>
        <taxon>Daphniidae</taxon>
        <taxon>Daphnia</taxon>
    </lineage>
</organism>
<comment type="caution">
    <text evidence="10">The sequence shown here is derived from an EMBL/GenBank/DDBJ whole genome shotgun (WGS) entry which is preliminary data.</text>
</comment>
<feature type="compositionally biased region" description="Polar residues" evidence="8">
    <location>
        <begin position="296"/>
        <end position="321"/>
    </location>
</feature>
<evidence type="ECO:0000256" key="2">
    <source>
        <dbReference type="ARBA" id="ARBA00023015"/>
    </source>
</evidence>
<dbReference type="PANTHER" id="PTHR46004:SF3">
    <property type="entry name" value="CYCLIC AMP RESPONSE ELEMENT-BINDING PROTEIN A"/>
    <property type="match status" value="1"/>
</dbReference>
<keyword evidence="2" id="KW-0805">Transcription regulation</keyword>
<dbReference type="EMBL" id="CAKKLH010000305">
    <property type="protein sequence ID" value="CAH0110734.1"/>
    <property type="molecule type" value="Genomic_DNA"/>
</dbReference>
<evidence type="ECO:0000256" key="5">
    <source>
        <dbReference type="ARBA" id="ARBA00023163"/>
    </source>
</evidence>
<feature type="domain" description="BZIP" evidence="9">
    <location>
        <begin position="357"/>
        <end position="420"/>
    </location>
</feature>
<dbReference type="GO" id="GO:0005634">
    <property type="term" value="C:nucleus"/>
    <property type="evidence" value="ECO:0007669"/>
    <property type="project" value="UniProtKB-SubCell"/>
</dbReference>
<dbReference type="FunFam" id="1.20.5.170:FF:000054">
    <property type="entry name" value="Cyclic AMP-responsive element-binding protein 3-like 2"/>
    <property type="match status" value="1"/>
</dbReference>
<dbReference type="AlphaFoldDB" id="A0A8J2S762"/>
<feature type="coiled-coil region" evidence="7">
    <location>
        <begin position="382"/>
        <end position="423"/>
    </location>
</feature>
<name>A0A8J2S762_9CRUS</name>
<evidence type="ECO:0000256" key="8">
    <source>
        <dbReference type="SAM" id="MobiDB-lite"/>
    </source>
</evidence>
<dbReference type="SMART" id="SM00338">
    <property type="entry name" value="BRLZ"/>
    <property type="match status" value="1"/>
</dbReference>
<dbReference type="PANTHER" id="PTHR46004">
    <property type="entry name" value="CYCLIC AMP RESPONSE ELEMENT-BINDING PROTEIN A"/>
    <property type="match status" value="1"/>
</dbReference>
<dbReference type="GO" id="GO:0000981">
    <property type="term" value="F:DNA-binding transcription factor activity, RNA polymerase II-specific"/>
    <property type="evidence" value="ECO:0007669"/>
    <property type="project" value="TreeGrafter"/>
</dbReference>
<evidence type="ECO:0000313" key="10">
    <source>
        <dbReference type="EMBL" id="CAH0110734.1"/>
    </source>
</evidence>
<accession>A0A8J2S762</accession>
<dbReference type="SUPFAM" id="SSF57959">
    <property type="entry name" value="Leucine zipper domain"/>
    <property type="match status" value="1"/>
</dbReference>
<evidence type="ECO:0000259" key="9">
    <source>
        <dbReference type="PROSITE" id="PS50217"/>
    </source>
</evidence>
<dbReference type="InterPro" id="IPR046347">
    <property type="entry name" value="bZIP_sf"/>
</dbReference>
<dbReference type="Pfam" id="PF00170">
    <property type="entry name" value="bZIP_1"/>
    <property type="match status" value="1"/>
</dbReference>
<dbReference type="PROSITE" id="PS50217">
    <property type="entry name" value="BZIP"/>
    <property type="match status" value="1"/>
</dbReference>
<feature type="compositionally biased region" description="Low complexity" evidence="8">
    <location>
        <begin position="238"/>
        <end position="264"/>
    </location>
</feature>
<evidence type="ECO:0000256" key="7">
    <source>
        <dbReference type="SAM" id="Coils"/>
    </source>
</evidence>
<evidence type="ECO:0000256" key="6">
    <source>
        <dbReference type="ARBA" id="ARBA00023242"/>
    </source>
</evidence>
<keyword evidence="7" id="KW-0175">Coiled coil</keyword>
<keyword evidence="5" id="KW-0804">Transcription</keyword>
<proteinExistence type="predicted"/>
<dbReference type="Gene3D" id="1.20.5.170">
    <property type="match status" value="1"/>
</dbReference>
<dbReference type="OrthoDB" id="674948at2759"/>
<keyword evidence="11" id="KW-1185">Reference proteome</keyword>
<reference evidence="10" key="1">
    <citation type="submission" date="2021-11" db="EMBL/GenBank/DDBJ databases">
        <authorList>
            <person name="Schell T."/>
        </authorList>
    </citation>
    <scope>NUCLEOTIDE SEQUENCE</scope>
    <source>
        <strain evidence="10">M5</strain>
    </source>
</reference>
<sequence length="456" mass="50335">MEAFDSLEQPLCDYNESMDALPELWETDSFESSMVVELQESENYQHPDWPTGLSFSLMPVDDDSNDDLSASDTGLVVLHDRLITDASVSTANKALIHSAHRYSTRVQQNTNSSSSLFSETSLIKDSAGSTYNITIGSRGEVEISEDPESSTEIGNQFCDPLSLNIKAEPGSPSTMPDSPDTFIDAHINLKSSRSESRKRSISFSNNLCNRERHPAKGKPVSGNSRLVLTRVANASSCSSSKSASFSLPPTPPSSTSSDSEGSLSPERDAASPKLETGDEIGTRRLNQAGRVLLTTKPLSDSFGSGSSRHPINSPLISYQPKGSTGVLQLTEEEKRTLLSEGYPVPTRLPLTKAEEKSLKKIRRKIKNKISAQESRRKKKEYMDTLERRAQVLADENSDYRQRLLKLETDNAALQLQLTRLKHLCSKRSNNMDLNSHQIDEMSVHIKEVSDCFSTRG</sequence>
<evidence type="ECO:0000256" key="1">
    <source>
        <dbReference type="ARBA" id="ARBA00004123"/>
    </source>
</evidence>
<evidence type="ECO:0000256" key="4">
    <source>
        <dbReference type="ARBA" id="ARBA00023159"/>
    </source>
</evidence>
<keyword evidence="4" id="KW-0010">Activator</keyword>
<keyword evidence="3" id="KW-0238">DNA-binding</keyword>
<feature type="region of interest" description="Disordered" evidence="8">
    <location>
        <begin position="189"/>
        <end position="224"/>
    </location>
</feature>
<dbReference type="Proteomes" id="UP000789390">
    <property type="component" value="Unassembled WGS sequence"/>
</dbReference>
<dbReference type="PROSITE" id="PS00036">
    <property type="entry name" value="BZIP_BASIC"/>
    <property type="match status" value="1"/>
</dbReference>
<dbReference type="GO" id="GO:0035497">
    <property type="term" value="F:cAMP response element binding"/>
    <property type="evidence" value="ECO:0007669"/>
    <property type="project" value="TreeGrafter"/>
</dbReference>